<feature type="compositionally biased region" description="Basic and acidic residues" evidence="1">
    <location>
        <begin position="1"/>
        <end position="17"/>
    </location>
</feature>
<gene>
    <name evidence="2" type="ORF">BU26DRAFT_81535</name>
</gene>
<dbReference type="OrthoDB" id="10480101at2759"/>
<name>A0A6A6I4N0_9PLEO</name>
<accession>A0A6A6I4N0</accession>
<dbReference type="Proteomes" id="UP000800094">
    <property type="component" value="Unassembled WGS sequence"/>
</dbReference>
<sequence length="204" mass="23282">MQEAYAEKSGRGAEKPGRGTQQTDAHAHGLRCLAAIRNSAKSTPVFRILESSTNPIDRDMELFLFREIASGRSASEIARELSYGGIYNVCRQFPGAFTYLHAGRPRLTEDKILKHMYWRLAKWPSWPTSWEKRLIRGTSLEEVAWCLHEGTWDEPEWGRAQERRREKWRGPGYTDKRGECCHGRKTKEDFGCSGLSWLCGGDSG</sequence>
<proteinExistence type="predicted"/>
<feature type="region of interest" description="Disordered" evidence="1">
    <location>
        <begin position="1"/>
        <end position="24"/>
    </location>
</feature>
<evidence type="ECO:0000313" key="3">
    <source>
        <dbReference type="Proteomes" id="UP000800094"/>
    </source>
</evidence>
<dbReference type="RefSeq" id="XP_033679574.1">
    <property type="nucleotide sequence ID" value="XM_033836367.1"/>
</dbReference>
<dbReference type="AlphaFoldDB" id="A0A6A6I4N0"/>
<evidence type="ECO:0000256" key="1">
    <source>
        <dbReference type="SAM" id="MobiDB-lite"/>
    </source>
</evidence>
<reference evidence="2" key="1">
    <citation type="journal article" date="2020" name="Stud. Mycol.">
        <title>101 Dothideomycetes genomes: a test case for predicting lifestyles and emergence of pathogens.</title>
        <authorList>
            <person name="Haridas S."/>
            <person name="Albert R."/>
            <person name="Binder M."/>
            <person name="Bloem J."/>
            <person name="Labutti K."/>
            <person name="Salamov A."/>
            <person name="Andreopoulos B."/>
            <person name="Baker S."/>
            <person name="Barry K."/>
            <person name="Bills G."/>
            <person name="Bluhm B."/>
            <person name="Cannon C."/>
            <person name="Castanera R."/>
            <person name="Culley D."/>
            <person name="Daum C."/>
            <person name="Ezra D."/>
            <person name="Gonzalez J."/>
            <person name="Henrissat B."/>
            <person name="Kuo A."/>
            <person name="Liang C."/>
            <person name="Lipzen A."/>
            <person name="Lutzoni F."/>
            <person name="Magnuson J."/>
            <person name="Mondo S."/>
            <person name="Nolan M."/>
            <person name="Ohm R."/>
            <person name="Pangilinan J."/>
            <person name="Park H.-J."/>
            <person name="Ramirez L."/>
            <person name="Alfaro M."/>
            <person name="Sun H."/>
            <person name="Tritt A."/>
            <person name="Yoshinaga Y."/>
            <person name="Zwiers L.-H."/>
            <person name="Turgeon B."/>
            <person name="Goodwin S."/>
            <person name="Spatafora J."/>
            <person name="Crous P."/>
            <person name="Grigoriev I."/>
        </authorList>
    </citation>
    <scope>NUCLEOTIDE SEQUENCE</scope>
    <source>
        <strain evidence="2">CBS 122368</strain>
    </source>
</reference>
<evidence type="ECO:0000313" key="2">
    <source>
        <dbReference type="EMBL" id="KAF2244570.1"/>
    </source>
</evidence>
<organism evidence="2 3">
    <name type="scientific">Trematosphaeria pertusa</name>
    <dbReference type="NCBI Taxonomy" id="390896"/>
    <lineage>
        <taxon>Eukaryota</taxon>
        <taxon>Fungi</taxon>
        <taxon>Dikarya</taxon>
        <taxon>Ascomycota</taxon>
        <taxon>Pezizomycotina</taxon>
        <taxon>Dothideomycetes</taxon>
        <taxon>Pleosporomycetidae</taxon>
        <taxon>Pleosporales</taxon>
        <taxon>Massarineae</taxon>
        <taxon>Trematosphaeriaceae</taxon>
        <taxon>Trematosphaeria</taxon>
    </lineage>
</organism>
<dbReference type="EMBL" id="ML987202">
    <property type="protein sequence ID" value="KAF2244570.1"/>
    <property type="molecule type" value="Genomic_DNA"/>
</dbReference>
<dbReference type="GeneID" id="54589697"/>
<protein>
    <submittedName>
        <fullName evidence="2">Uncharacterized protein</fullName>
    </submittedName>
</protein>
<keyword evidence="3" id="KW-1185">Reference proteome</keyword>